<keyword evidence="4 7" id="KW-1133">Transmembrane helix</keyword>
<evidence type="ECO:0000256" key="5">
    <source>
        <dbReference type="ARBA" id="ARBA00023136"/>
    </source>
</evidence>
<dbReference type="InterPro" id="IPR006977">
    <property type="entry name" value="Yip1_dom"/>
</dbReference>
<dbReference type="PROSITE" id="PS51835">
    <property type="entry name" value="DENN_C9ORF72"/>
    <property type="match status" value="1"/>
</dbReference>
<organism evidence="9 10">
    <name type="scientific">Podila minutissima</name>
    <dbReference type="NCBI Taxonomy" id="64525"/>
    <lineage>
        <taxon>Eukaryota</taxon>
        <taxon>Fungi</taxon>
        <taxon>Fungi incertae sedis</taxon>
        <taxon>Mucoromycota</taxon>
        <taxon>Mortierellomycotina</taxon>
        <taxon>Mortierellomycetes</taxon>
        <taxon>Mortierellales</taxon>
        <taxon>Mortierellaceae</taxon>
        <taxon>Podila</taxon>
    </lineage>
</organism>
<dbReference type="InterPro" id="IPR027819">
    <property type="entry name" value="C9orf72"/>
</dbReference>
<evidence type="ECO:0000259" key="8">
    <source>
        <dbReference type="Pfam" id="PF04893"/>
    </source>
</evidence>
<dbReference type="GO" id="GO:0016020">
    <property type="term" value="C:membrane"/>
    <property type="evidence" value="ECO:0007669"/>
    <property type="project" value="UniProtKB-SubCell"/>
</dbReference>
<proteinExistence type="inferred from homology"/>
<sequence length="1183" mass="128576">MTGHGEDAQGPPSSASTTAISQSKATTPEGNVPLEYIHNIVPRQMPAVVTSRSPLNAASQEGTSSHREDTKIHPPMSMNKHTTATTNNNESKSTIYSTTTKTTTTTTTTPTMNTTNSNQPDSTPSTTSTKPRVSPQNLPPGCIAVAQAQFQPTLVSQLQLNTKVATSSPPTLNLVPATPGPSSSGSNKLPVTTADLATSSPSTLSKHKGYPVLPFLVTPKEEKSHGTIWGLWEHDEVTQHGKPTSKVTKAAAKGPPSTSGSAKVVTSMGAEAGRKALLALQSVAAEEGGAITSIAPRKKASAQQLTSKFTILAPPPSSSLTVASAPVTPHKDRDMDSIVAGNSQNAAFESYSLPVTPTAAESRSNCLPENGFFLAVMSLYWSNLVGPRIEQIWTPRLGCPDEPTLDQLSKQILNGEVMRTSDYVEAKMVVLQEEGLIAMSYLYSAVPSVGDTCSYSSTTLGITSSTLSMSTKFVLSFVVPLVYLQNFSGFFSIMSDHAPVLIEVLRGLRSGLKLNVALDLFAEEHLVPFVEDIMTMEAVAMAVEGAKVSHIALGREGDQVFGREFINRAITSHLQTNSSTVVVGNNITIMNMMINTLALFLSPEDRAKSCHARKQHRYLPDLFLQGIYTPSVGKQHGPGVVIDGETGQSTRKTDQTNRLYHILSSPFPTTIVDTVRCKVEQTERFPKYTALRTEYRKEQTRCVVSRSISRVNAWNASNQTSYLYQGSIPPQSFQKYAGSDAGGFWGVRRENGWTSVEWKGQKVVRPVPNAAPMVENLVRCVVGLPIEMREGYVRQWRRGLVKRALALVKFVRKEGIDLAEQLESQGRMSKQKTRDPDMSTDDDRTSDSISAQAIFQQLGLDSSDLSIILGTAERFLPSITEFLHQQHHHQRVARTLQHTKPRTMNNSVERDDFLSPAAPSYAEATYSDTYDNPFETNIPQRMNSPSIEPDDVPLPGQKPLSPTKSPLPKVSGNIGSSSTSTAASNNIGSSNTNASRGVGLGVGQAMMGDIDTLDEPVSETLLRDLRNVGAKLQQVLYPKGRKDILKDWDLWGPLLMCLTLSIVLSMRAQADQKITVFTWIFVIVWLGSAVVTVNAKLLGGRVSFFQSVCVIGYCLFPLVLVSVVSIVVPSIYIRLPLCGVAFAWASWASLGFLSDSNLANRRALGVYPLFLFYFIIGWMILIS</sequence>
<dbReference type="PANTHER" id="PTHR21236:SF1">
    <property type="entry name" value="PROTEIN YIPF6"/>
    <property type="match status" value="1"/>
</dbReference>
<evidence type="ECO:0000313" key="9">
    <source>
        <dbReference type="EMBL" id="KAF9335269.1"/>
    </source>
</evidence>
<feature type="domain" description="Yip1" evidence="8">
    <location>
        <begin position="1042"/>
        <end position="1179"/>
    </location>
</feature>
<evidence type="ECO:0000313" key="10">
    <source>
        <dbReference type="Proteomes" id="UP000696485"/>
    </source>
</evidence>
<feature type="region of interest" description="Disordered" evidence="6">
    <location>
        <begin position="890"/>
        <end position="995"/>
    </location>
</feature>
<dbReference type="Proteomes" id="UP000696485">
    <property type="component" value="Unassembled WGS sequence"/>
</dbReference>
<comment type="subcellular location">
    <subcellularLocation>
        <location evidence="1">Membrane</location>
        <topology evidence="1">Multi-pass membrane protein</topology>
    </subcellularLocation>
</comment>
<feature type="compositionally biased region" description="Low complexity" evidence="6">
    <location>
        <begin position="94"/>
        <end position="131"/>
    </location>
</feature>
<dbReference type="GO" id="GO:0005085">
    <property type="term" value="F:guanyl-nucleotide exchange factor activity"/>
    <property type="evidence" value="ECO:0007669"/>
    <property type="project" value="InterPro"/>
</dbReference>
<feature type="region of interest" description="Disordered" evidence="6">
    <location>
        <begin position="822"/>
        <end position="847"/>
    </location>
</feature>
<evidence type="ECO:0000256" key="1">
    <source>
        <dbReference type="ARBA" id="ARBA00004141"/>
    </source>
</evidence>
<feature type="compositionally biased region" description="Polar residues" evidence="6">
    <location>
        <begin position="79"/>
        <end position="93"/>
    </location>
</feature>
<dbReference type="AlphaFoldDB" id="A0A9P5SRW4"/>
<dbReference type="InterPro" id="IPR045231">
    <property type="entry name" value="Yip1/4-like"/>
</dbReference>
<feature type="transmembrane region" description="Helical" evidence="7">
    <location>
        <begin position="1076"/>
        <end position="1098"/>
    </location>
</feature>
<evidence type="ECO:0000256" key="7">
    <source>
        <dbReference type="SAM" id="Phobius"/>
    </source>
</evidence>
<reference evidence="9" key="1">
    <citation type="journal article" date="2020" name="Fungal Divers.">
        <title>Resolving the Mortierellaceae phylogeny through synthesis of multi-gene phylogenetics and phylogenomics.</title>
        <authorList>
            <person name="Vandepol N."/>
            <person name="Liber J."/>
            <person name="Desiro A."/>
            <person name="Na H."/>
            <person name="Kennedy M."/>
            <person name="Barry K."/>
            <person name="Grigoriev I.V."/>
            <person name="Miller A.N."/>
            <person name="O'Donnell K."/>
            <person name="Stajich J.E."/>
            <person name="Bonito G."/>
        </authorList>
    </citation>
    <scope>NUCLEOTIDE SEQUENCE</scope>
    <source>
        <strain evidence="9">NVP1</strain>
    </source>
</reference>
<dbReference type="GO" id="GO:0005802">
    <property type="term" value="C:trans-Golgi network"/>
    <property type="evidence" value="ECO:0007669"/>
    <property type="project" value="TreeGrafter"/>
</dbReference>
<protein>
    <recommendedName>
        <fullName evidence="8">Yip1 domain-containing protein</fullName>
    </recommendedName>
</protein>
<feature type="transmembrane region" description="Helical" evidence="7">
    <location>
        <begin position="1165"/>
        <end position="1182"/>
    </location>
</feature>
<name>A0A9P5SRW4_9FUNG</name>
<dbReference type="EMBL" id="JAAAUY010000108">
    <property type="protein sequence ID" value="KAF9335269.1"/>
    <property type="molecule type" value="Genomic_DNA"/>
</dbReference>
<feature type="compositionally biased region" description="Low complexity" evidence="6">
    <location>
        <begin position="958"/>
        <end position="995"/>
    </location>
</feature>
<evidence type="ECO:0000256" key="2">
    <source>
        <dbReference type="ARBA" id="ARBA00010596"/>
    </source>
</evidence>
<feature type="compositionally biased region" description="Basic residues" evidence="6">
    <location>
        <begin position="890"/>
        <end position="901"/>
    </location>
</feature>
<evidence type="ECO:0000256" key="3">
    <source>
        <dbReference type="ARBA" id="ARBA00022692"/>
    </source>
</evidence>
<comment type="similarity">
    <text evidence="2">Belongs to the YIP1 family.</text>
</comment>
<dbReference type="Pfam" id="PF04893">
    <property type="entry name" value="Yip1"/>
    <property type="match status" value="1"/>
</dbReference>
<evidence type="ECO:0000256" key="4">
    <source>
        <dbReference type="ARBA" id="ARBA00022989"/>
    </source>
</evidence>
<evidence type="ECO:0000256" key="6">
    <source>
        <dbReference type="SAM" id="MobiDB-lite"/>
    </source>
</evidence>
<feature type="region of interest" description="Disordered" evidence="6">
    <location>
        <begin position="45"/>
        <end position="137"/>
    </location>
</feature>
<feature type="transmembrane region" description="Helical" evidence="7">
    <location>
        <begin position="1104"/>
        <end position="1128"/>
    </location>
</feature>
<keyword evidence="5 7" id="KW-0472">Membrane</keyword>
<accession>A0A9P5SRW4</accession>
<gene>
    <name evidence="9" type="ORF">BG006_000487</name>
</gene>
<dbReference type="PANTHER" id="PTHR21236">
    <property type="entry name" value="GOLGI MEMBRANE PROTEIN YIP1"/>
    <property type="match status" value="1"/>
</dbReference>
<feature type="compositionally biased region" description="Basic and acidic residues" evidence="6">
    <location>
        <begin position="832"/>
        <end position="846"/>
    </location>
</feature>
<comment type="caution">
    <text evidence="9">The sequence shown here is derived from an EMBL/GenBank/DDBJ whole genome shotgun (WGS) entry which is preliminary data.</text>
</comment>
<feature type="compositionally biased region" description="Polar residues" evidence="6">
    <location>
        <begin position="50"/>
        <end position="63"/>
    </location>
</feature>
<keyword evidence="10" id="KW-1185">Reference proteome</keyword>
<feature type="compositionally biased region" description="Polar residues" evidence="6">
    <location>
        <begin position="926"/>
        <end position="946"/>
    </location>
</feature>
<feature type="region of interest" description="Disordered" evidence="6">
    <location>
        <begin position="1"/>
        <end position="31"/>
    </location>
</feature>
<feature type="transmembrane region" description="Helical" evidence="7">
    <location>
        <begin position="1135"/>
        <end position="1153"/>
    </location>
</feature>
<keyword evidence="3 7" id="KW-0812">Transmembrane</keyword>
<feature type="compositionally biased region" description="Polar residues" evidence="6">
    <location>
        <begin position="11"/>
        <end position="29"/>
    </location>
</feature>
<dbReference type="GO" id="GO:0006888">
    <property type="term" value="P:endoplasmic reticulum to Golgi vesicle-mediated transport"/>
    <property type="evidence" value="ECO:0007669"/>
    <property type="project" value="InterPro"/>
</dbReference>
<dbReference type="Pfam" id="PF15019">
    <property type="entry name" value="C9orf72-like"/>
    <property type="match status" value="1"/>
</dbReference>